<dbReference type="CDD" id="cd12148">
    <property type="entry name" value="fungal_TF_MHR"/>
    <property type="match status" value="1"/>
</dbReference>
<dbReference type="Proteomes" id="UP000184330">
    <property type="component" value="Unassembled WGS sequence"/>
</dbReference>
<dbReference type="OrthoDB" id="424974at2759"/>
<dbReference type="EMBL" id="FJOG01000064">
    <property type="protein sequence ID" value="CZR69044.1"/>
    <property type="molecule type" value="Genomic_DNA"/>
</dbReference>
<evidence type="ECO:0000256" key="3">
    <source>
        <dbReference type="ARBA" id="ARBA00023015"/>
    </source>
</evidence>
<dbReference type="SMART" id="SM00906">
    <property type="entry name" value="Fungal_trans"/>
    <property type="match status" value="1"/>
</dbReference>
<dbReference type="AlphaFoldDB" id="A0A1L7XVG5"/>
<proteinExistence type="predicted"/>
<dbReference type="GO" id="GO:0008270">
    <property type="term" value="F:zinc ion binding"/>
    <property type="evidence" value="ECO:0007669"/>
    <property type="project" value="InterPro"/>
</dbReference>
<protein>
    <recommendedName>
        <fullName evidence="6">Zn(2)-C6 fungal-type domain-containing protein</fullName>
    </recommendedName>
</protein>
<dbReference type="InterPro" id="IPR050815">
    <property type="entry name" value="TF_fung"/>
</dbReference>
<evidence type="ECO:0000256" key="4">
    <source>
        <dbReference type="ARBA" id="ARBA00023163"/>
    </source>
</evidence>
<name>A0A1L7XVG5_9HELO</name>
<dbReference type="GO" id="GO:0006351">
    <property type="term" value="P:DNA-templated transcription"/>
    <property type="evidence" value="ECO:0007669"/>
    <property type="project" value="InterPro"/>
</dbReference>
<evidence type="ECO:0000313" key="8">
    <source>
        <dbReference type="Proteomes" id="UP000184330"/>
    </source>
</evidence>
<keyword evidence="5" id="KW-0539">Nucleus</keyword>
<dbReference type="InterPro" id="IPR036864">
    <property type="entry name" value="Zn2-C6_fun-type_DNA-bd_sf"/>
</dbReference>
<dbReference type="GO" id="GO:0005634">
    <property type="term" value="C:nucleus"/>
    <property type="evidence" value="ECO:0007669"/>
    <property type="project" value="UniProtKB-SubCell"/>
</dbReference>
<feature type="domain" description="Zn(2)-C6 fungal-type" evidence="6">
    <location>
        <begin position="21"/>
        <end position="51"/>
    </location>
</feature>
<organism evidence="7 8">
    <name type="scientific">Phialocephala subalpina</name>
    <dbReference type="NCBI Taxonomy" id="576137"/>
    <lineage>
        <taxon>Eukaryota</taxon>
        <taxon>Fungi</taxon>
        <taxon>Dikarya</taxon>
        <taxon>Ascomycota</taxon>
        <taxon>Pezizomycotina</taxon>
        <taxon>Leotiomycetes</taxon>
        <taxon>Helotiales</taxon>
        <taxon>Mollisiaceae</taxon>
        <taxon>Phialocephala</taxon>
        <taxon>Phialocephala fortinii species complex</taxon>
    </lineage>
</organism>
<evidence type="ECO:0000259" key="6">
    <source>
        <dbReference type="PROSITE" id="PS50048"/>
    </source>
</evidence>
<sequence>MPDSDQGHSADYRAIKRIRQACVNCRRKKVRCSGDRPVCAFCRRLSQSCCYSDETPARQVDPPTFSKPTQDDLFSKVSALEAQLKALTKAMNESKANPPEPRSFAVQHVQPSSTQMDPFQKLFPTPQSTTSALGKFSTAPPPLILASLVDDYFLYCHNEPYALFHEPTFRQRLKRGEIPEYLLLVFLASAVRYSTQPFFQGVQMEAIKEYSDRSWALVVKRWHEIDEETDLDVIRAILLHSVIDFTSGKRHHAWIKIGITIRVSQDLGLMYEPNVSLDPVEKEERRRIFWSTYLLDKFVSCNRTRPSGIRDDDCTVQLPCHDSAFEARQDVICPTLIQIDTSIVSDPSPFALAASMSSLLAKAAKYALSSTIKVPQVAPWDPTSEFASISSKLASYESRFRLGDPIHPAVIFGNNAANQPIGNRSPGYLVLANVLWHVCQCLINHPLLILQRPNVVDGNSHGRRNFLRRAFESSTEHTVALSELLRDTQAAGCTIRTSIYAYCTMVSSTIHILNLHSSNECQRLKAVELLECNRTLLEKLSLDWRSARMMLVSLRDFEADSFRYSNLLDSETHSNLERIDVSGLDELLDYNSLSTKVLDLKPSGEDPASWMYFDHTNFDLLSYPTPSENLSSSARSAEGTMPLPGEMRFDSSSSPAAIEMSPLSLFLIGQGNT</sequence>
<dbReference type="GO" id="GO:0000981">
    <property type="term" value="F:DNA-binding transcription factor activity, RNA polymerase II-specific"/>
    <property type="evidence" value="ECO:0007669"/>
    <property type="project" value="InterPro"/>
</dbReference>
<gene>
    <name evidence="7" type="ORF">PAC_18945</name>
</gene>
<evidence type="ECO:0000256" key="2">
    <source>
        <dbReference type="ARBA" id="ARBA00022723"/>
    </source>
</evidence>
<dbReference type="PANTHER" id="PTHR47338:SF4">
    <property type="entry name" value="ZN(II)2CYS6 TRANSCRIPTION FACTOR (EUROFUNG)"/>
    <property type="match status" value="1"/>
</dbReference>
<evidence type="ECO:0000256" key="1">
    <source>
        <dbReference type="ARBA" id="ARBA00004123"/>
    </source>
</evidence>
<dbReference type="CDD" id="cd00067">
    <property type="entry name" value="GAL4"/>
    <property type="match status" value="1"/>
</dbReference>
<keyword evidence="2" id="KW-0479">Metal-binding</keyword>
<evidence type="ECO:0000313" key="7">
    <source>
        <dbReference type="EMBL" id="CZR69044.1"/>
    </source>
</evidence>
<evidence type="ECO:0000256" key="5">
    <source>
        <dbReference type="ARBA" id="ARBA00023242"/>
    </source>
</evidence>
<dbReference type="SUPFAM" id="SSF57701">
    <property type="entry name" value="Zn2/Cys6 DNA-binding domain"/>
    <property type="match status" value="1"/>
</dbReference>
<dbReference type="InterPro" id="IPR007219">
    <property type="entry name" value="XnlR_reg_dom"/>
</dbReference>
<dbReference type="STRING" id="576137.A0A1L7XVG5"/>
<dbReference type="InterPro" id="IPR001138">
    <property type="entry name" value="Zn2Cys6_DnaBD"/>
</dbReference>
<dbReference type="PROSITE" id="PS00463">
    <property type="entry name" value="ZN2_CY6_FUNGAL_1"/>
    <property type="match status" value="1"/>
</dbReference>
<dbReference type="PROSITE" id="PS50048">
    <property type="entry name" value="ZN2_CY6_FUNGAL_2"/>
    <property type="match status" value="1"/>
</dbReference>
<dbReference type="Pfam" id="PF00172">
    <property type="entry name" value="Zn_clus"/>
    <property type="match status" value="1"/>
</dbReference>
<dbReference type="GO" id="GO:0003677">
    <property type="term" value="F:DNA binding"/>
    <property type="evidence" value="ECO:0007669"/>
    <property type="project" value="InterPro"/>
</dbReference>
<dbReference type="Pfam" id="PF04082">
    <property type="entry name" value="Fungal_trans"/>
    <property type="match status" value="1"/>
</dbReference>
<accession>A0A1L7XVG5</accession>
<keyword evidence="4" id="KW-0804">Transcription</keyword>
<reference evidence="7 8" key="1">
    <citation type="submission" date="2016-03" db="EMBL/GenBank/DDBJ databases">
        <authorList>
            <person name="Ploux O."/>
        </authorList>
    </citation>
    <scope>NUCLEOTIDE SEQUENCE [LARGE SCALE GENOMIC DNA]</scope>
    <source>
        <strain evidence="7 8">UAMH 11012</strain>
    </source>
</reference>
<dbReference type="Gene3D" id="4.10.240.10">
    <property type="entry name" value="Zn(2)-C6 fungal-type DNA-binding domain"/>
    <property type="match status" value="1"/>
</dbReference>
<keyword evidence="3" id="KW-0805">Transcription regulation</keyword>
<comment type="subcellular location">
    <subcellularLocation>
        <location evidence="1">Nucleus</location>
    </subcellularLocation>
</comment>
<keyword evidence="8" id="KW-1185">Reference proteome</keyword>
<dbReference type="PANTHER" id="PTHR47338">
    <property type="entry name" value="ZN(II)2CYS6 TRANSCRIPTION FACTOR (EUROFUNG)-RELATED"/>
    <property type="match status" value="1"/>
</dbReference>
<dbReference type="SMART" id="SM00066">
    <property type="entry name" value="GAL4"/>
    <property type="match status" value="1"/>
</dbReference>